<evidence type="ECO:0000259" key="16">
    <source>
        <dbReference type="PROSITE" id="PS50109"/>
    </source>
</evidence>
<dbReference type="CDD" id="cd00082">
    <property type="entry name" value="HisKA"/>
    <property type="match status" value="1"/>
</dbReference>
<evidence type="ECO:0000256" key="11">
    <source>
        <dbReference type="ARBA" id="ARBA00022840"/>
    </source>
</evidence>
<dbReference type="InterPro" id="IPR004358">
    <property type="entry name" value="Sig_transdc_His_kin-like_C"/>
</dbReference>
<dbReference type="Gene3D" id="3.30.565.10">
    <property type="entry name" value="Histidine kinase-like ATPase, C-terminal domain"/>
    <property type="match status" value="1"/>
</dbReference>
<evidence type="ECO:0000256" key="10">
    <source>
        <dbReference type="ARBA" id="ARBA00022777"/>
    </source>
</evidence>
<evidence type="ECO:0000256" key="6">
    <source>
        <dbReference type="ARBA" id="ARBA00022553"/>
    </source>
</evidence>
<dbReference type="PANTHER" id="PTHR44936:SF5">
    <property type="entry name" value="SENSOR HISTIDINE KINASE ENVZ"/>
    <property type="match status" value="1"/>
</dbReference>
<keyword evidence="8 15" id="KW-0812">Transmembrane</keyword>
<evidence type="ECO:0000256" key="12">
    <source>
        <dbReference type="ARBA" id="ARBA00022989"/>
    </source>
</evidence>
<dbReference type="Proteomes" id="UP000239504">
    <property type="component" value="Unassembled WGS sequence"/>
</dbReference>
<evidence type="ECO:0000256" key="14">
    <source>
        <dbReference type="ARBA" id="ARBA00023136"/>
    </source>
</evidence>
<reference evidence="18 19" key="1">
    <citation type="submission" date="2017-12" db="EMBL/GenBank/DDBJ databases">
        <authorList>
            <person name="Hurst M.R.H."/>
        </authorList>
    </citation>
    <scope>NUCLEOTIDE SEQUENCE [LARGE SCALE GENOMIC DNA]</scope>
    <source>
        <strain evidence="18 19">SY-3-19</strain>
    </source>
</reference>
<evidence type="ECO:0000256" key="8">
    <source>
        <dbReference type="ARBA" id="ARBA00022692"/>
    </source>
</evidence>
<keyword evidence="19" id="KW-1185">Reference proteome</keyword>
<proteinExistence type="predicted"/>
<dbReference type="Gene3D" id="1.10.287.130">
    <property type="match status" value="1"/>
</dbReference>
<keyword evidence="10 18" id="KW-0418">Kinase</keyword>
<gene>
    <name evidence="18" type="ORF">CW354_17540</name>
</gene>
<feature type="transmembrane region" description="Helical" evidence="15">
    <location>
        <begin position="12"/>
        <end position="34"/>
    </location>
</feature>
<keyword evidence="6" id="KW-0597">Phosphoprotein</keyword>
<dbReference type="InterPro" id="IPR036097">
    <property type="entry name" value="HisK_dim/P_sf"/>
</dbReference>
<evidence type="ECO:0000256" key="1">
    <source>
        <dbReference type="ARBA" id="ARBA00000085"/>
    </source>
</evidence>
<dbReference type="Pfam" id="PF02518">
    <property type="entry name" value="HATPase_c"/>
    <property type="match status" value="1"/>
</dbReference>
<evidence type="ECO:0000313" key="18">
    <source>
        <dbReference type="EMBL" id="PQA86161.1"/>
    </source>
</evidence>
<name>A0A2S7K125_9PROT</name>
<dbReference type="PROSITE" id="PS50109">
    <property type="entry name" value="HIS_KIN"/>
    <property type="match status" value="1"/>
</dbReference>
<keyword evidence="5" id="KW-0997">Cell inner membrane</keyword>
<keyword evidence="14 15" id="KW-0472">Membrane</keyword>
<keyword evidence="12 15" id="KW-1133">Transmembrane helix</keyword>
<dbReference type="Pfam" id="PF00512">
    <property type="entry name" value="HisKA"/>
    <property type="match status" value="1"/>
</dbReference>
<dbReference type="PANTHER" id="PTHR44936">
    <property type="entry name" value="SENSOR PROTEIN CREC"/>
    <property type="match status" value="1"/>
</dbReference>
<evidence type="ECO:0000256" key="13">
    <source>
        <dbReference type="ARBA" id="ARBA00023012"/>
    </source>
</evidence>
<keyword evidence="9" id="KW-0547">Nucleotide-binding</keyword>
<dbReference type="GO" id="GO:0005886">
    <property type="term" value="C:plasma membrane"/>
    <property type="evidence" value="ECO:0007669"/>
    <property type="project" value="UniProtKB-SubCell"/>
</dbReference>
<feature type="domain" description="HAMP" evidence="17">
    <location>
        <begin position="179"/>
        <end position="231"/>
    </location>
</feature>
<dbReference type="InterPro" id="IPR003661">
    <property type="entry name" value="HisK_dim/P_dom"/>
</dbReference>
<dbReference type="SMART" id="SM00387">
    <property type="entry name" value="HATPase_c"/>
    <property type="match status" value="1"/>
</dbReference>
<feature type="domain" description="Histidine kinase" evidence="16">
    <location>
        <begin position="239"/>
        <end position="437"/>
    </location>
</feature>
<evidence type="ECO:0000256" key="4">
    <source>
        <dbReference type="ARBA" id="ARBA00022475"/>
    </source>
</evidence>
<dbReference type="InterPro" id="IPR005467">
    <property type="entry name" value="His_kinase_dom"/>
</dbReference>
<dbReference type="EC" id="2.7.13.3" evidence="3"/>
<dbReference type="PRINTS" id="PR00344">
    <property type="entry name" value="BCTRLSENSOR"/>
</dbReference>
<evidence type="ECO:0000259" key="17">
    <source>
        <dbReference type="PROSITE" id="PS50885"/>
    </source>
</evidence>
<keyword evidence="4" id="KW-1003">Cell membrane</keyword>
<dbReference type="InterPro" id="IPR036890">
    <property type="entry name" value="HATPase_C_sf"/>
</dbReference>
<dbReference type="AlphaFoldDB" id="A0A2S7K125"/>
<dbReference type="PROSITE" id="PS50885">
    <property type="entry name" value="HAMP"/>
    <property type="match status" value="1"/>
</dbReference>
<dbReference type="SUPFAM" id="SSF55874">
    <property type="entry name" value="ATPase domain of HSP90 chaperone/DNA topoisomerase II/histidine kinase"/>
    <property type="match status" value="1"/>
</dbReference>
<dbReference type="InterPro" id="IPR003660">
    <property type="entry name" value="HAMP_dom"/>
</dbReference>
<dbReference type="GO" id="GO:0005524">
    <property type="term" value="F:ATP binding"/>
    <property type="evidence" value="ECO:0007669"/>
    <property type="project" value="UniProtKB-KW"/>
</dbReference>
<sequence length="437" mass="49341">MLRRYFPKSLYARVALIVILPIFLTQALVTYIFFARHWDHVSANLSESVAGQIVMVKRLYEEADSMAERDEIAAMAFNDLKMRVTFDPEAEIPAANLLARFNVYNATLNRRLRNALDAPYWLNTQSWPQDVEIRVAMDDGALVFFARRDRVFATTGRIFLFWLIGTSVLLGIVAIIFMRNQVRSILRLAEAAAAFGRGRDAPDYRPTGATEVRKAGYAFIAMRERIKRHLEQRTAMLAGISHDLRTPLTRIKLALAMQEDSEDIKAIRKDVVEMERMIKAYLDFARNEAADEDPATFRLAELIEEIAADAKRSGREVSVTAPASIAMEARRSALKRAVGNLANNSLRYADHVWISTRRSDRYIEIIVEDDGPGIDPARYEDVFKPFTRLDAARNQNEESGVGMGLTIVRDVARAHGGDTTLERSDKGGLKATMRLPI</sequence>
<evidence type="ECO:0000256" key="7">
    <source>
        <dbReference type="ARBA" id="ARBA00022679"/>
    </source>
</evidence>
<evidence type="ECO:0000313" key="19">
    <source>
        <dbReference type="Proteomes" id="UP000239504"/>
    </source>
</evidence>
<keyword evidence="11" id="KW-0067">ATP-binding</keyword>
<comment type="catalytic activity">
    <reaction evidence="1">
        <text>ATP + protein L-histidine = ADP + protein N-phospho-L-histidine.</text>
        <dbReference type="EC" id="2.7.13.3"/>
    </reaction>
</comment>
<keyword evidence="13" id="KW-0902">Two-component regulatory system</keyword>
<feature type="transmembrane region" description="Helical" evidence="15">
    <location>
        <begin position="158"/>
        <end position="178"/>
    </location>
</feature>
<evidence type="ECO:0000256" key="2">
    <source>
        <dbReference type="ARBA" id="ARBA00004429"/>
    </source>
</evidence>
<dbReference type="GO" id="GO:0000155">
    <property type="term" value="F:phosphorelay sensor kinase activity"/>
    <property type="evidence" value="ECO:0007669"/>
    <property type="project" value="InterPro"/>
</dbReference>
<dbReference type="RefSeq" id="WP_104831373.1">
    <property type="nucleotide sequence ID" value="NZ_PJCH01000015.1"/>
</dbReference>
<protein>
    <recommendedName>
        <fullName evidence="3">histidine kinase</fullName>
        <ecNumber evidence="3">2.7.13.3</ecNumber>
    </recommendedName>
</protein>
<comment type="caution">
    <text evidence="18">The sequence shown here is derived from an EMBL/GenBank/DDBJ whole genome shotgun (WGS) entry which is preliminary data.</text>
</comment>
<evidence type="ECO:0000256" key="5">
    <source>
        <dbReference type="ARBA" id="ARBA00022519"/>
    </source>
</evidence>
<evidence type="ECO:0000256" key="3">
    <source>
        <dbReference type="ARBA" id="ARBA00012438"/>
    </source>
</evidence>
<accession>A0A2S7K125</accession>
<comment type="subcellular location">
    <subcellularLocation>
        <location evidence="2">Cell inner membrane</location>
        <topology evidence="2">Multi-pass membrane protein</topology>
    </subcellularLocation>
</comment>
<dbReference type="SMART" id="SM00388">
    <property type="entry name" value="HisKA"/>
    <property type="match status" value="1"/>
</dbReference>
<evidence type="ECO:0000256" key="15">
    <source>
        <dbReference type="SAM" id="Phobius"/>
    </source>
</evidence>
<dbReference type="EMBL" id="PJCH01000015">
    <property type="protein sequence ID" value="PQA86161.1"/>
    <property type="molecule type" value="Genomic_DNA"/>
</dbReference>
<evidence type="ECO:0000256" key="9">
    <source>
        <dbReference type="ARBA" id="ARBA00022741"/>
    </source>
</evidence>
<keyword evidence="7" id="KW-0808">Transferase</keyword>
<dbReference type="InterPro" id="IPR050980">
    <property type="entry name" value="2C_sensor_his_kinase"/>
</dbReference>
<dbReference type="InterPro" id="IPR003594">
    <property type="entry name" value="HATPase_dom"/>
</dbReference>
<dbReference type="OrthoDB" id="9804645at2"/>
<dbReference type="SUPFAM" id="SSF47384">
    <property type="entry name" value="Homodimeric domain of signal transducing histidine kinase"/>
    <property type="match status" value="1"/>
</dbReference>
<organism evidence="18 19">
    <name type="scientific">Hyphococcus luteus</name>
    <dbReference type="NCBI Taxonomy" id="2058213"/>
    <lineage>
        <taxon>Bacteria</taxon>
        <taxon>Pseudomonadati</taxon>
        <taxon>Pseudomonadota</taxon>
        <taxon>Alphaproteobacteria</taxon>
        <taxon>Parvularculales</taxon>
        <taxon>Parvularculaceae</taxon>
        <taxon>Hyphococcus</taxon>
    </lineage>
</organism>